<dbReference type="InterPro" id="IPR029017">
    <property type="entry name" value="Enolase-like_N"/>
</dbReference>
<dbReference type="PROSITE" id="PS00909">
    <property type="entry name" value="MR_MLE_2"/>
    <property type="match status" value="1"/>
</dbReference>
<dbReference type="Pfam" id="PF13378">
    <property type="entry name" value="MR_MLE_C"/>
    <property type="match status" value="1"/>
</dbReference>
<evidence type="ECO:0000313" key="3">
    <source>
        <dbReference type="EMBL" id="SVA82816.1"/>
    </source>
</evidence>
<dbReference type="InterPro" id="IPR029065">
    <property type="entry name" value="Enolase_C-like"/>
</dbReference>
<dbReference type="GO" id="GO:0009063">
    <property type="term" value="P:amino acid catabolic process"/>
    <property type="evidence" value="ECO:0007669"/>
    <property type="project" value="InterPro"/>
</dbReference>
<dbReference type="Pfam" id="PF02746">
    <property type="entry name" value="MR_MLE_N"/>
    <property type="match status" value="1"/>
</dbReference>
<dbReference type="PANTHER" id="PTHR48080">
    <property type="entry name" value="D-GALACTONATE DEHYDRATASE-RELATED"/>
    <property type="match status" value="1"/>
</dbReference>
<gene>
    <name evidence="3" type="ORF">METZ01_LOCUS135670</name>
</gene>
<protein>
    <recommendedName>
        <fullName evidence="2">Mandelate racemase/muconate lactonizing enzyme C-terminal domain-containing protein</fullName>
    </recommendedName>
</protein>
<dbReference type="PROSITE" id="PS00908">
    <property type="entry name" value="MR_MLE_1"/>
    <property type="match status" value="1"/>
</dbReference>
<feature type="non-terminal residue" evidence="3">
    <location>
        <position position="318"/>
    </location>
</feature>
<dbReference type="InterPro" id="IPR034593">
    <property type="entry name" value="DgoD-like"/>
</dbReference>
<organism evidence="3">
    <name type="scientific">marine metagenome</name>
    <dbReference type="NCBI Taxonomy" id="408172"/>
    <lineage>
        <taxon>unclassified sequences</taxon>
        <taxon>metagenomes</taxon>
        <taxon>ecological metagenomes</taxon>
    </lineage>
</organism>
<name>A0A381Z0J0_9ZZZZ</name>
<dbReference type="GO" id="GO:0016829">
    <property type="term" value="F:lyase activity"/>
    <property type="evidence" value="ECO:0007669"/>
    <property type="project" value="UniProtKB-KW"/>
</dbReference>
<dbReference type="Gene3D" id="3.20.20.120">
    <property type="entry name" value="Enolase-like C-terminal domain"/>
    <property type="match status" value="1"/>
</dbReference>
<dbReference type="Gene3D" id="3.30.390.10">
    <property type="entry name" value="Enolase-like, N-terminal domain"/>
    <property type="match status" value="1"/>
</dbReference>
<evidence type="ECO:0000256" key="1">
    <source>
        <dbReference type="ARBA" id="ARBA00023239"/>
    </source>
</evidence>
<feature type="domain" description="Mandelate racemase/muconate lactonizing enzyme C-terminal" evidence="2">
    <location>
        <begin position="103"/>
        <end position="195"/>
    </location>
</feature>
<proteinExistence type="predicted"/>
<reference evidence="3" key="1">
    <citation type="submission" date="2018-05" db="EMBL/GenBank/DDBJ databases">
        <authorList>
            <person name="Lanie J.A."/>
            <person name="Ng W.-L."/>
            <person name="Kazmierczak K.M."/>
            <person name="Andrzejewski T.M."/>
            <person name="Davidsen T.M."/>
            <person name="Wayne K.J."/>
            <person name="Tettelin H."/>
            <person name="Glass J.I."/>
            <person name="Rusch D."/>
            <person name="Podicherti R."/>
            <person name="Tsui H.-C.T."/>
            <person name="Winkler M.E."/>
        </authorList>
    </citation>
    <scope>NUCLEOTIDE SEQUENCE</scope>
</reference>
<accession>A0A381Z0J0</accession>
<dbReference type="InterPro" id="IPR018110">
    <property type="entry name" value="Mandel_Rmase/mucon_lact_enz_CS"/>
</dbReference>
<dbReference type="SUPFAM" id="SSF54826">
    <property type="entry name" value="Enolase N-terminal domain-like"/>
    <property type="match status" value="1"/>
</dbReference>
<dbReference type="SMART" id="SM00922">
    <property type="entry name" value="MR_MLE"/>
    <property type="match status" value="1"/>
</dbReference>
<dbReference type="AlphaFoldDB" id="A0A381Z0J0"/>
<keyword evidence="1" id="KW-0456">Lyase</keyword>
<sequence length="318" mass="35477">VTGYGEAFSYNCLRSVQAALDDMVAPIVVNQEVDDIGIFLAEVQQKLHLFGRYGIVMFALSGLDIALWDISAKTVNMPLWRLFGERRQDRLPAYASLYRYGEPEIVAERCSQAIEEGYGWIKLHETEDREVAAARQTVGEGFPIMLDTNCPWTEAEAHERAAALRQFKLHWLEEPIFPPENFKALAALQEKFDIPIAAGENACTSFEFEKMFEAGAVRYAQPSVTKVGGVTELRKVASQCSVTGVQLMPHSPYFGPGFLATLHLAALESSNCMIERFYLTPEASLYGEWIDPTEGAFDLPEGPGLGLLPDPDVIREYR</sequence>
<dbReference type="InterPro" id="IPR013342">
    <property type="entry name" value="Mandelate_racemase_C"/>
</dbReference>
<dbReference type="InterPro" id="IPR036849">
    <property type="entry name" value="Enolase-like_C_sf"/>
</dbReference>
<dbReference type="SFLD" id="SFLDS00001">
    <property type="entry name" value="Enolase"/>
    <property type="match status" value="1"/>
</dbReference>
<dbReference type="CDD" id="cd03316">
    <property type="entry name" value="MR_like"/>
    <property type="match status" value="1"/>
</dbReference>
<dbReference type="EMBL" id="UINC01019545">
    <property type="protein sequence ID" value="SVA82816.1"/>
    <property type="molecule type" value="Genomic_DNA"/>
</dbReference>
<dbReference type="InterPro" id="IPR013341">
    <property type="entry name" value="Mandelate_racemase_N_dom"/>
</dbReference>
<evidence type="ECO:0000259" key="2">
    <source>
        <dbReference type="SMART" id="SM00922"/>
    </source>
</evidence>
<dbReference type="PANTHER" id="PTHR48080:SF2">
    <property type="entry name" value="D-GALACTONATE DEHYDRATASE"/>
    <property type="match status" value="1"/>
</dbReference>
<dbReference type="SUPFAM" id="SSF51604">
    <property type="entry name" value="Enolase C-terminal domain-like"/>
    <property type="match status" value="1"/>
</dbReference>
<feature type="non-terminal residue" evidence="3">
    <location>
        <position position="1"/>
    </location>
</feature>